<dbReference type="Pfam" id="PF00550">
    <property type="entry name" value="PP-binding"/>
    <property type="match status" value="2"/>
</dbReference>
<evidence type="ECO:0000259" key="7">
    <source>
        <dbReference type="PROSITE" id="PS52004"/>
    </source>
</evidence>
<dbReference type="Pfam" id="PF00109">
    <property type="entry name" value="ketoacyl-synt"/>
    <property type="match status" value="1"/>
</dbReference>
<evidence type="ECO:0000256" key="4">
    <source>
        <dbReference type="ARBA" id="ARBA00022679"/>
    </source>
</evidence>
<organism evidence="8 9">
    <name type="scientific">Kordia periserrulae</name>
    <dbReference type="NCBI Taxonomy" id="701523"/>
    <lineage>
        <taxon>Bacteria</taxon>
        <taxon>Pseudomonadati</taxon>
        <taxon>Bacteroidota</taxon>
        <taxon>Flavobacteriia</taxon>
        <taxon>Flavobacteriales</taxon>
        <taxon>Flavobacteriaceae</taxon>
        <taxon>Kordia</taxon>
    </lineage>
</organism>
<dbReference type="SMART" id="SM00827">
    <property type="entry name" value="PKS_AT"/>
    <property type="match status" value="1"/>
</dbReference>
<dbReference type="Proteomes" id="UP000244090">
    <property type="component" value="Unassembled WGS sequence"/>
</dbReference>
<dbReference type="InterPro" id="IPR010071">
    <property type="entry name" value="AA_adenyl_dom"/>
</dbReference>
<evidence type="ECO:0000256" key="2">
    <source>
        <dbReference type="ARBA" id="ARBA00022450"/>
    </source>
</evidence>
<dbReference type="InterPro" id="IPR000873">
    <property type="entry name" value="AMP-dep_synth/lig_dom"/>
</dbReference>
<dbReference type="SUPFAM" id="SSF52151">
    <property type="entry name" value="FabD/lysophospholipase-like"/>
    <property type="match status" value="1"/>
</dbReference>
<dbReference type="SUPFAM" id="SSF55048">
    <property type="entry name" value="Probable ACP-binding domain of malonyl-CoA ACP transacylase"/>
    <property type="match status" value="1"/>
</dbReference>
<dbReference type="InterPro" id="IPR050091">
    <property type="entry name" value="PKS_NRPS_Biosynth_Enz"/>
</dbReference>
<dbReference type="Gene3D" id="3.30.300.30">
    <property type="match status" value="1"/>
</dbReference>
<dbReference type="PROSITE" id="PS00606">
    <property type="entry name" value="KS3_1"/>
    <property type="match status" value="1"/>
</dbReference>
<dbReference type="SMART" id="SM00825">
    <property type="entry name" value="PKS_KS"/>
    <property type="match status" value="1"/>
</dbReference>
<evidence type="ECO:0000256" key="5">
    <source>
        <dbReference type="ARBA" id="ARBA00029443"/>
    </source>
</evidence>
<comment type="caution">
    <text evidence="8">The sequence shown here is derived from an EMBL/GenBank/DDBJ whole genome shotgun (WGS) entry which is preliminary data.</text>
</comment>
<dbReference type="RefSeq" id="WP_108114617.1">
    <property type="nucleotide sequence ID" value="NZ_QBKT01000004.1"/>
</dbReference>
<dbReference type="PANTHER" id="PTHR43775">
    <property type="entry name" value="FATTY ACID SYNTHASE"/>
    <property type="match status" value="1"/>
</dbReference>
<dbReference type="PROSITE" id="PS50075">
    <property type="entry name" value="CARRIER"/>
    <property type="match status" value="2"/>
</dbReference>
<dbReference type="Pfam" id="PF08659">
    <property type="entry name" value="KR"/>
    <property type="match status" value="1"/>
</dbReference>
<dbReference type="InterPro" id="IPR013968">
    <property type="entry name" value="PKS_KR"/>
</dbReference>
<dbReference type="SUPFAM" id="SSF52777">
    <property type="entry name" value="CoA-dependent acyltransferases"/>
    <property type="match status" value="2"/>
</dbReference>
<dbReference type="Gene3D" id="3.30.559.30">
    <property type="entry name" value="Nonribosomal peptide synthetase, condensation domain"/>
    <property type="match status" value="1"/>
</dbReference>
<dbReference type="InterPro" id="IPR025110">
    <property type="entry name" value="AMP-bd_C"/>
</dbReference>
<dbReference type="Gene3D" id="3.30.70.3290">
    <property type="match status" value="1"/>
</dbReference>
<dbReference type="Pfam" id="PF22621">
    <property type="entry name" value="CurL-like_PKS_C"/>
    <property type="match status" value="1"/>
</dbReference>
<name>A0A2T6BZ74_9FLAO</name>
<keyword evidence="3" id="KW-0597">Phosphoprotein</keyword>
<feature type="domain" description="Carrier" evidence="6">
    <location>
        <begin position="1032"/>
        <end position="1109"/>
    </location>
</feature>
<dbReference type="InterPro" id="IPR036736">
    <property type="entry name" value="ACP-like_sf"/>
</dbReference>
<dbReference type="InterPro" id="IPR014043">
    <property type="entry name" value="Acyl_transferase_dom"/>
</dbReference>
<dbReference type="NCBIfam" id="TIGR01733">
    <property type="entry name" value="AA-adenyl-dom"/>
    <property type="match status" value="1"/>
</dbReference>
<dbReference type="EMBL" id="QBKT01000004">
    <property type="protein sequence ID" value="PTX61369.1"/>
    <property type="molecule type" value="Genomic_DNA"/>
</dbReference>
<sequence>MISWLNRLAKQGIFFKLKDGELKVLTKQKNIDTALLKEIKSKKEQITAYLVQQKSLEEKEAYSPIPKAPQQESYPLSNGQKRLYIASQLEEKSTAYNIPTDIFLSTEYDVAILEKSIIEVVKRHESLRTIFKKNNEGKVSQWIVPFEQLTFSVDYKDFRNSEEPAKAVQKFLEEYKKESFDLGKGPLFRFSIINFSDEMNILHFNIHHIISDEWSEEILKRDILEFYESFVHNRTPNLPELKIQYKDFTLWKEANKDTATYQKSKDFWLQYFKGEIPKLELPLKNKRPITRTNDGEKVITYISPKITKNCNTFLKKEKGSLFALLFSVMKITFSKYIQEKELIIGTAVSGREHSDLENQVGFYVNTLAIKSNIESQESFLDFFKRTSENIKQVFAHQDYPFDSQVEDLKLNRDSSRNLLFDVSIVFHNHIKDSQIRQEDFESIEFIGKTLVKLDIEIAFTEVNDYIRLDISYYNKIYSKTTIEKFIHHFKNTLQLLMAKPKTLISEIDYLTKEEKTQLLKTFNETEVNYGLEETVLDILKTQVEATPNAIAVSLGEEKLSYEQLDILSNQFANYLIAKGIEKGTHIPISMERSLHTIIAIFGIIKSGGVYIPIDPNYPQQRIDFILEDIKATYVVTQSHLLEKFASYQENLQLIAIDTIFEEITQLQTETPKVTVQSEDAIYIIYTSGTTGKPKGVVCGHKGVLNLAQNQIEKMELTANDKTLQFASVSFDAFGFELYATLLSGGELVMVSESTIKSKDAISTIIADKNITVATLPPSYQVVLNTSLNSLRVIVSAGEALNIPQTKKLQAAGVKVINGYGPTENSVCTTMSLNPVYDETKATIGKPLNNVQVYILNEALEIVPVGVTGELCTSGAQLAKGYLNREALTAEKFIDHPFKKGEKLYKTGDLACWLPDGNLEFLGRKDDQVKIRGYRVELEEIEAQFLQINTVDEVAVVVKTFGNNQKQLLAFITSQTLTETTAVEEKVKEVLPEYMVPSQISIVEKMPLTTNGKIDKKALLKTLEATTNTNSISRNTNVENKILEIWGKLLHQEPSTIDKNTGFFQLGGNSLLIMEMHQEIKKAFSTDIQIANLFQNVTVASQVALLEKNNEADNTEIDDFKATRTRNEQNSDVAVIGMAIKTPGAANVSEFWDNLKNGEEPLTYFTDEQLLKLGISQQTLENENYVKAGFFMDGKENFDAAFFDYLPDEAKLMDPQTRMLHELVWEGLEDAGYDPHVYEGAIGLYAGLRANVNWEIYSTLINENQNVNSFTAAQLQSKEFATTLIAYKLNLKGGVYVLNTACSTSLVAIHRAVDSLLSGENNIALAGGVSIKKNFDRGYFYQEGMINSKDAHNKAFDNDSNGTVESEGAGIVVLKRLEDAKRDGDNILAVIKGSAINNDGSRKVGYTAPSIDGQIEVIQKAQQVAQVAPETISYIEAHGTATRLGDTVEFEALSKVFKNSNTKHCALGTVKSNLGHMDTAAGVGGFIKTVLSLQHKKLVPSLHFKKPNTNLNYHESPFYVNTEFKDWEAQDQNLLRAGVSSFGIGGTNAHVIVEEFVTEEKEVPTKKKELIVLSAKTQDALQRQKENLLEFVSKNEQTSLANIAYTLQTARRAFPQRAALVADSISDLKDKLQQPNHAAYGTVKDSTKSIVFMFPGQGSQYLNMGRDLYEVGGVFTKVLDNCFTIVQEQHGIHLKQLLFTEANDASIINQTKNTQPLLFCIEYALAKQLQHLGIHPDLMIGHSIGEYVATCVSGVLSLKDALSLVVKRGEMIQALPKGTMISIDLSAEEVAPFLNPAIDIAAINTQNGCVLSGTHENIEQFKAQLDDFEVNYKDLHTSHAFHSQMMLPIQETFTEVIAQIERNAPKIPYISNITGKEITEANVKDDDYWFNHIRKTVRFADGLKTMFAATQDLICIEVGPGKTLSNFVRQNQPEKDATTQTVNLLRHPKEVKNDAEYFLENIGKLWTKGAKIDWKQVHGTTLPKKISLPTYPFAKIKYPIGENLQTMIAERMKLSNSAREIDSSKWFYQSTWQSNTLVSTDNYKTAETTLVFMDIYGYADAVVKGFEDKEHLIQVFKGTEFKQLSAKEFIVNPYYENDYQKLLETLVALKTIPSNIISLWQIDEGESKISNQDRNYVDYYTTLYLTKAVIRHVDTKIRLTIIANNTSQIIGYETVEAEKAMLKNVLLVTSQEQPNITTQCIDIHSSEAMKEISASILKEIKAQTKEMFVGYRFNKRWIQTYENISLQKPEKKALNIRENGIYLITGGLGSLGSVYAEYLLSNYQVSLVLIGRSALAENAEKQRQLKKLTALGKVTYTQADVCNEEEFTNLISELEATLGPINGIINSVGNVSNDAIKPVHLIDEETSQKHFKPKIIGTNVLTKVFKSHELDFCILTSSLSAIVGGKQTAAYAASNTYLDEISKAQVLKNTVSINYDGLNFNDETFAYGLNQQEAITVLEYALANTSLSQIIVSTGDVKERLKNSLEKTQQDTANAETNETQQLEINRTNLSSIYTAPTTETETALVELFTSFFGAKGIGIYDDFFELGGDSLKAMSLSNSIHKTFDVELGLKDFFEKPNIQALAQEIELLQEEKKKQEVVSNTKYEDII</sequence>
<dbReference type="FunFam" id="2.30.38.10:FF:000001">
    <property type="entry name" value="Non-ribosomal peptide synthetase PvdI"/>
    <property type="match status" value="1"/>
</dbReference>
<dbReference type="InterPro" id="IPR016036">
    <property type="entry name" value="Malonyl_transacylase_ACP-bd"/>
</dbReference>
<dbReference type="FunFam" id="1.10.1200.10:FF:000005">
    <property type="entry name" value="Nonribosomal peptide synthetase 1"/>
    <property type="match status" value="1"/>
</dbReference>
<dbReference type="Gene3D" id="2.30.38.10">
    <property type="entry name" value="Luciferase, Domain 3"/>
    <property type="match status" value="1"/>
</dbReference>
<dbReference type="Gene3D" id="3.40.50.980">
    <property type="match status" value="2"/>
</dbReference>
<dbReference type="Gene3D" id="1.10.1200.10">
    <property type="entry name" value="ACP-like"/>
    <property type="match status" value="2"/>
</dbReference>
<dbReference type="CDD" id="cd08953">
    <property type="entry name" value="KR_2_SDR_x"/>
    <property type="match status" value="1"/>
</dbReference>
<dbReference type="Pfam" id="PF00501">
    <property type="entry name" value="AMP-binding"/>
    <property type="match status" value="1"/>
</dbReference>
<dbReference type="Pfam" id="PF00698">
    <property type="entry name" value="Acyl_transf_1"/>
    <property type="match status" value="1"/>
</dbReference>
<evidence type="ECO:0000313" key="8">
    <source>
        <dbReference type="EMBL" id="PTX61369.1"/>
    </source>
</evidence>
<feature type="domain" description="Carrier" evidence="6">
    <location>
        <begin position="2515"/>
        <end position="2590"/>
    </location>
</feature>
<feature type="domain" description="Ketosynthase family 3 (KS3)" evidence="7">
    <location>
        <begin position="1129"/>
        <end position="1554"/>
    </location>
</feature>
<proteinExistence type="inferred from homology"/>
<dbReference type="Gene3D" id="3.40.366.10">
    <property type="entry name" value="Malonyl-Coenzyme A Acyl Carrier Protein, domain 2"/>
    <property type="match status" value="1"/>
</dbReference>
<evidence type="ECO:0000259" key="6">
    <source>
        <dbReference type="PROSITE" id="PS50075"/>
    </source>
</evidence>
<dbReference type="InterPro" id="IPR036291">
    <property type="entry name" value="NAD(P)-bd_dom_sf"/>
</dbReference>
<dbReference type="PROSITE" id="PS52004">
    <property type="entry name" value="KS3_2"/>
    <property type="match status" value="1"/>
</dbReference>
<keyword evidence="9" id="KW-1185">Reference proteome</keyword>
<comment type="similarity">
    <text evidence="5">In the C-terminal section; belongs to the NRP synthetase family.</text>
</comment>
<gene>
    <name evidence="8" type="ORF">C8N46_10412</name>
</gene>
<dbReference type="OrthoDB" id="9778690at2"/>
<dbReference type="SUPFAM" id="SSF53901">
    <property type="entry name" value="Thiolase-like"/>
    <property type="match status" value="1"/>
</dbReference>
<dbReference type="Gene3D" id="3.40.47.10">
    <property type="match status" value="1"/>
</dbReference>
<dbReference type="Pfam" id="PF21394">
    <property type="entry name" value="Beta-ketacyl_N"/>
    <property type="match status" value="1"/>
</dbReference>
<dbReference type="CDD" id="cd05930">
    <property type="entry name" value="A_NRPS"/>
    <property type="match status" value="1"/>
</dbReference>
<reference evidence="8 9" key="1">
    <citation type="submission" date="2018-04" db="EMBL/GenBank/DDBJ databases">
        <title>Genomic Encyclopedia of Archaeal and Bacterial Type Strains, Phase II (KMG-II): from individual species to whole genera.</title>
        <authorList>
            <person name="Goeker M."/>
        </authorList>
    </citation>
    <scope>NUCLEOTIDE SEQUENCE [LARGE SCALE GENOMIC DNA]</scope>
    <source>
        <strain evidence="8 9">DSM 25731</strain>
    </source>
</reference>
<dbReference type="InterPro" id="IPR020841">
    <property type="entry name" value="PKS_Beta-ketoAc_synthase_dom"/>
</dbReference>
<dbReference type="InterPro" id="IPR016035">
    <property type="entry name" value="Acyl_Trfase/lysoPLipase"/>
</dbReference>
<dbReference type="Gene3D" id="3.30.70.250">
    <property type="entry name" value="Malonyl-CoA ACP transacylase, ACP-binding"/>
    <property type="match status" value="1"/>
</dbReference>
<dbReference type="Pfam" id="PF13193">
    <property type="entry name" value="AMP-binding_C"/>
    <property type="match status" value="1"/>
</dbReference>
<dbReference type="FunFam" id="3.40.50.980:FF:000001">
    <property type="entry name" value="Non-ribosomal peptide synthetase"/>
    <property type="match status" value="1"/>
</dbReference>
<dbReference type="SMART" id="SM00822">
    <property type="entry name" value="PKS_KR"/>
    <property type="match status" value="1"/>
</dbReference>
<comment type="cofactor">
    <cofactor evidence="1">
        <name>pantetheine 4'-phosphate</name>
        <dbReference type="ChEBI" id="CHEBI:47942"/>
    </cofactor>
</comment>
<dbReference type="InterPro" id="IPR057326">
    <property type="entry name" value="KR_dom"/>
</dbReference>
<keyword evidence="4" id="KW-0808">Transferase</keyword>
<dbReference type="CDD" id="cd19531">
    <property type="entry name" value="LCL_NRPS-like"/>
    <property type="match status" value="1"/>
</dbReference>
<dbReference type="CDD" id="cd00833">
    <property type="entry name" value="PKS"/>
    <property type="match status" value="1"/>
</dbReference>
<dbReference type="InterPro" id="IPR016039">
    <property type="entry name" value="Thiolase-like"/>
</dbReference>
<dbReference type="Pfam" id="PF02801">
    <property type="entry name" value="Ketoacyl-synt_C"/>
    <property type="match status" value="1"/>
</dbReference>
<dbReference type="InterPro" id="IPR018201">
    <property type="entry name" value="Ketoacyl_synth_AS"/>
</dbReference>
<dbReference type="InterPro" id="IPR014030">
    <property type="entry name" value="Ketoacyl_synth_N"/>
</dbReference>
<dbReference type="Gene3D" id="3.30.559.10">
    <property type="entry name" value="Chloramphenicol acetyltransferase-like domain"/>
    <property type="match status" value="1"/>
</dbReference>
<dbReference type="GO" id="GO:0004312">
    <property type="term" value="F:fatty acid synthase activity"/>
    <property type="evidence" value="ECO:0007669"/>
    <property type="project" value="TreeGrafter"/>
</dbReference>
<dbReference type="InterPro" id="IPR014031">
    <property type="entry name" value="Ketoacyl_synth_C"/>
</dbReference>
<accession>A0A2T6BZ74</accession>
<keyword evidence="2" id="KW-0596">Phosphopantetheine</keyword>
<protein>
    <submittedName>
        <fullName evidence="8">Amino acid adenylation domain-containing protein</fullName>
    </submittedName>
</protein>
<dbReference type="Gene3D" id="3.40.50.720">
    <property type="entry name" value="NAD(P)-binding Rossmann-like Domain"/>
    <property type="match status" value="1"/>
</dbReference>
<evidence type="ECO:0000313" key="9">
    <source>
        <dbReference type="Proteomes" id="UP000244090"/>
    </source>
</evidence>
<dbReference type="InterPro" id="IPR001227">
    <property type="entry name" value="Ac_transferase_dom_sf"/>
</dbReference>
<dbReference type="InterPro" id="IPR045851">
    <property type="entry name" value="AMP-bd_C_sf"/>
</dbReference>
<dbReference type="InterPro" id="IPR023213">
    <property type="entry name" value="CAT-like_dom_sf"/>
</dbReference>
<evidence type="ECO:0000256" key="3">
    <source>
        <dbReference type="ARBA" id="ARBA00022553"/>
    </source>
</evidence>
<dbReference type="InterPro" id="IPR001242">
    <property type="entry name" value="Condensation_dom"/>
</dbReference>
<dbReference type="SUPFAM" id="SSF56801">
    <property type="entry name" value="Acetyl-CoA synthetase-like"/>
    <property type="match status" value="1"/>
</dbReference>
<dbReference type="GO" id="GO:0004315">
    <property type="term" value="F:3-oxoacyl-[acyl-carrier-protein] synthase activity"/>
    <property type="evidence" value="ECO:0007669"/>
    <property type="project" value="InterPro"/>
</dbReference>
<dbReference type="PROSITE" id="PS00455">
    <property type="entry name" value="AMP_BINDING"/>
    <property type="match status" value="1"/>
</dbReference>
<dbReference type="Pfam" id="PF00668">
    <property type="entry name" value="Condensation"/>
    <property type="match status" value="1"/>
</dbReference>
<dbReference type="InterPro" id="IPR009081">
    <property type="entry name" value="PP-bd_ACP"/>
</dbReference>
<dbReference type="InterPro" id="IPR049490">
    <property type="entry name" value="C883_1060-like_KR_N"/>
</dbReference>
<dbReference type="PANTHER" id="PTHR43775:SF51">
    <property type="entry name" value="INACTIVE PHENOLPHTHIOCEROL SYNTHESIS POLYKETIDE SYNTHASE TYPE I PKS1-RELATED"/>
    <property type="match status" value="1"/>
</dbReference>
<dbReference type="SUPFAM" id="SSF51735">
    <property type="entry name" value="NAD(P)-binding Rossmann-fold domains"/>
    <property type="match status" value="1"/>
</dbReference>
<dbReference type="SUPFAM" id="SSF47336">
    <property type="entry name" value="ACP-like"/>
    <property type="match status" value="2"/>
</dbReference>
<dbReference type="GO" id="GO:0006633">
    <property type="term" value="P:fatty acid biosynthetic process"/>
    <property type="evidence" value="ECO:0007669"/>
    <property type="project" value="InterPro"/>
</dbReference>
<evidence type="ECO:0000256" key="1">
    <source>
        <dbReference type="ARBA" id="ARBA00001957"/>
    </source>
</evidence>
<dbReference type="InterPro" id="IPR020845">
    <property type="entry name" value="AMP-binding_CS"/>
</dbReference>
<dbReference type="FunFam" id="3.40.50.12780:FF:000012">
    <property type="entry name" value="Non-ribosomal peptide synthetase"/>
    <property type="match status" value="1"/>
</dbReference>